<evidence type="ECO:0000313" key="2">
    <source>
        <dbReference type="Proteomes" id="UP000886998"/>
    </source>
</evidence>
<dbReference type="GO" id="GO:0007035">
    <property type="term" value="P:vacuolar acidification"/>
    <property type="evidence" value="ECO:0007669"/>
    <property type="project" value="TreeGrafter"/>
</dbReference>
<dbReference type="PANTHER" id="PTHR13950">
    <property type="entry name" value="RABCONNECTIN-RELATED"/>
    <property type="match status" value="1"/>
</dbReference>
<protein>
    <submittedName>
        <fullName evidence="1">DmX-like protein 1</fullName>
    </submittedName>
</protein>
<proteinExistence type="predicted"/>
<evidence type="ECO:0000313" key="1">
    <source>
        <dbReference type="EMBL" id="GFY48440.1"/>
    </source>
</evidence>
<organism evidence="1 2">
    <name type="scientific">Trichonephila inaurata madagascariensis</name>
    <dbReference type="NCBI Taxonomy" id="2747483"/>
    <lineage>
        <taxon>Eukaryota</taxon>
        <taxon>Metazoa</taxon>
        <taxon>Ecdysozoa</taxon>
        <taxon>Arthropoda</taxon>
        <taxon>Chelicerata</taxon>
        <taxon>Arachnida</taxon>
        <taxon>Araneae</taxon>
        <taxon>Araneomorphae</taxon>
        <taxon>Entelegynae</taxon>
        <taxon>Araneoidea</taxon>
        <taxon>Nephilidae</taxon>
        <taxon>Trichonephila</taxon>
        <taxon>Trichonephila inaurata</taxon>
    </lineage>
</organism>
<comment type="caution">
    <text evidence="1">The sequence shown here is derived from an EMBL/GenBank/DDBJ whole genome shotgun (WGS) entry which is preliminary data.</text>
</comment>
<reference evidence="1" key="1">
    <citation type="submission" date="2020-08" db="EMBL/GenBank/DDBJ databases">
        <title>Multicomponent nature underlies the extraordinary mechanical properties of spider dragline silk.</title>
        <authorList>
            <person name="Kono N."/>
            <person name="Nakamura H."/>
            <person name="Mori M."/>
            <person name="Yoshida Y."/>
            <person name="Ohtoshi R."/>
            <person name="Malay A.D."/>
            <person name="Moran D.A.P."/>
            <person name="Tomita M."/>
            <person name="Numata K."/>
            <person name="Arakawa K."/>
        </authorList>
    </citation>
    <scope>NUCLEOTIDE SEQUENCE</scope>
</reference>
<name>A0A8X6X7N0_9ARAC</name>
<dbReference type="PANTHER" id="PTHR13950:SF9">
    <property type="entry name" value="RABCONNECTIN-3A"/>
    <property type="match status" value="1"/>
</dbReference>
<dbReference type="EMBL" id="BMAV01006458">
    <property type="protein sequence ID" value="GFY48440.1"/>
    <property type="molecule type" value="Genomic_DNA"/>
</dbReference>
<accession>A0A8X6X7N0</accession>
<dbReference type="GO" id="GO:0043291">
    <property type="term" value="C:RAVE complex"/>
    <property type="evidence" value="ECO:0007669"/>
    <property type="project" value="TreeGrafter"/>
</dbReference>
<dbReference type="OrthoDB" id="6426435at2759"/>
<dbReference type="AlphaFoldDB" id="A0A8X6X7N0"/>
<dbReference type="Proteomes" id="UP000886998">
    <property type="component" value="Unassembled WGS sequence"/>
</dbReference>
<keyword evidence="2" id="KW-1185">Reference proteome</keyword>
<sequence length="98" mass="10281">MNRHQVLTGAANAGDHCYSVGSVEGVPFTAYASGCNIVILASNFQRVQIIPGLMHGNVQVGCLDSSTDVGKIAAAYGTEVCIYEPTPLLHQSSSHVSF</sequence>
<gene>
    <name evidence="1" type="primary">DMXL1</name>
    <name evidence="1" type="ORF">TNIN_194181</name>
</gene>
<dbReference type="InterPro" id="IPR052208">
    <property type="entry name" value="DmX-like/RAVE_component"/>
</dbReference>